<dbReference type="InterPro" id="IPR045582">
    <property type="entry name" value="Trehalase-like_N"/>
</dbReference>
<evidence type="ECO:0000313" key="5">
    <source>
        <dbReference type="Proteomes" id="UP001500731"/>
    </source>
</evidence>
<feature type="region of interest" description="Disordered" evidence="1">
    <location>
        <begin position="9"/>
        <end position="40"/>
    </location>
</feature>
<dbReference type="SUPFAM" id="SSF48208">
    <property type="entry name" value="Six-hairpin glycosidases"/>
    <property type="match status" value="1"/>
</dbReference>
<dbReference type="Pfam" id="PF19291">
    <property type="entry name" value="TREH_N"/>
    <property type="match status" value="1"/>
</dbReference>
<keyword evidence="4" id="KW-0378">Hydrolase</keyword>
<feature type="domain" description="Trehalase-like N-terminal" evidence="3">
    <location>
        <begin position="56"/>
        <end position="179"/>
    </location>
</feature>
<name>A0ABP8P4E7_9MICO</name>
<evidence type="ECO:0000256" key="1">
    <source>
        <dbReference type="SAM" id="MobiDB-lite"/>
    </source>
</evidence>
<dbReference type="InterPro" id="IPR008928">
    <property type="entry name" value="6-hairpin_glycosidase_sf"/>
</dbReference>
<dbReference type="GO" id="GO:0016787">
    <property type="term" value="F:hydrolase activity"/>
    <property type="evidence" value="ECO:0007669"/>
    <property type="project" value="UniProtKB-KW"/>
</dbReference>
<keyword evidence="5" id="KW-1185">Reference proteome</keyword>
<accession>A0ABP8P4E7</accession>
<feature type="domain" description="GH15-like" evidence="2">
    <location>
        <begin position="279"/>
        <end position="643"/>
    </location>
</feature>
<dbReference type="PANTHER" id="PTHR31616:SF0">
    <property type="entry name" value="GLUCAN 1,4-ALPHA-GLUCOSIDASE"/>
    <property type="match status" value="1"/>
</dbReference>
<evidence type="ECO:0000313" key="4">
    <source>
        <dbReference type="EMBL" id="GAA4480156.1"/>
    </source>
</evidence>
<dbReference type="InterPro" id="IPR012341">
    <property type="entry name" value="6hp_glycosidase-like_sf"/>
</dbReference>
<protein>
    <submittedName>
        <fullName evidence="4">Glycoside hydrolase family 15 protein</fullName>
    </submittedName>
</protein>
<evidence type="ECO:0000259" key="2">
    <source>
        <dbReference type="Pfam" id="PF00723"/>
    </source>
</evidence>
<dbReference type="PANTHER" id="PTHR31616">
    <property type="entry name" value="TREHALASE"/>
    <property type="match status" value="1"/>
</dbReference>
<comment type="caution">
    <text evidence="4">The sequence shown here is derived from an EMBL/GenBank/DDBJ whole genome shotgun (WGS) entry which is preliminary data.</text>
</comment>
<organism evidence="4 5">
    <name type="scientific">Microbacterium panaciterrae</name>
    <dbReference type="NCBI Taxonomy" id="985759"/>
    <lineage>
        <taxon>Bacteria</taxon>
        <taxon>Bacillati</taxon>
        <taxon>Actinomycetota</taxon>
        <taxon>Actinomycetes</taxon>
        <taxon>Micrococcales</taxon>
        <taxon>Microbacteriaceae</taxon>
        <taxon>Microbacterium</taxon>
    </lineage>
</organism>
<dbReference type="Gene3D" id="1.50.10.10">
    <property type="match status" value="1"/>
</dbReference>
<sequence>MQQEFAIRLPLQQLRDRGEEEAGGEVAGSAEDEQRRRSGHVPTIGRVRRIRCETSDMTVPIEDYALLSDGRTAALVSRDGSVDWFCAPRLDSPSLFGALLGDIEQGHWSLRPADPDATATRRYDGDTFTLVTRWEAADGVAEVREWMPIQPDGSAGAERTGLIRQISGISGTVAFAQRLRMRFDYARAVPWVHQTGSAHEPELTAIAGPDALVIRGAALHAQGHSHTGTVSVGAGESAALTLTWFPSYRPTPDPLDLDAAERLTREWWVAWADRMREHGPYRDAVRRSKLILRALTNRETGGVAAAATTSLPEDFGGERNWDYRYVWLRDAALTLEALLSHGLGAEALAWRDWLLRAVAGDPADLQIMYGLAGERDLVEREMPSLPGYAGSAPVRIGNGAARQYQADVIGEVMVTLAAARRAGLAESLRSWSLQRMLLHHAEQQLARPDNGMWEIRGEPRFFTHSRVMLWAAFDRGVRAVEEDGESGPVQRWRDLRDRLRAEIDERGVRDGCFVQHDGTDEVDAALLLIPRTGYCAPDDPRMLATVQRIEQTLMRDGLLMRYRIATGVDGLSGTEHPFLACSFWLVEQYAVAGRADEARALMDRLVALRNDVGLLSEEYDPIGHCQVGNTPQAFSHLSLVRAADALAAGHHHRR</sequence>
<dbReference type="InterPro" id="IPR011613">
    <property type="entry name" value="GH15-like"/>
</dbReference>
<dbReference type="EMBL" id="BAABGP010000004">
    <property type="protein sequence ID" value="GAA4480156.1"/>
    <property type="molecule type" value="Genomic_DNA"/>
</dbReference>
<dbReference type="Pfam" id="PF00723">
    <property type="entry name" value="Glyco_hydro_15"/>
    <property type="match status" value="1"/>
</dbReference>
<evidence type="ECO:0000259" key="3">
    <source>
        <dbReference type="Pfam" id="PF19291"/>
    </source>
</evidence>
<reference evidence="5" key="1">
    <citation type="journal article" date="2019" name="Int. J. Syst. Evol. Microbiol.">
        <title>The Global Catalogue of Microorganisms (GCM) 10K type strain sequencing project: providing services to taxonomists for standard genome sequencing and annotation.</title>
        <authorList>
            <consortium name="The Broad Institute Genomics Platform"/>
            <consortium name="The Broad Institute Genome Sequencing Center for Infectious Disease"/>
            <person name="Wu L."/>
            <person name="Ma J."/>
        </authorList>
    </citation>
    <scope>NUCLEOTIDE SEQUENCE [LARGE SCALE GENOMIC DNA]</scope>
    <source>
        <strain evidence="5">JCM 17839</strain>
    </source>
</reference>
<gene>
    <name evidence="4" type="ORF">GCM10023171_06560</name>
</gene>
<dbReference type="Proteomes" id="UP001500731">
    <property type="component" value="Unassembled WGS sequence"/>
</dbReference>
<proteinExistence type="predicted"/>